<feature type="transmembrane region" description="Helical" evidence="3">
    <location>
        <begin position="465"/>
        <end position="482"/>
    </location>
</feature>
<dbReference type="InterPro" id="IPR026961">
    <property type="entry name" value="PGG_dom"/>
</dbReference>
<dbReference type="AlphaFoldDB" id="A0AAN9J0X3"/>
<dbReference type="Gene3D" id="1.25.40.20">
    <property type="entry name" value="Ankyrin repeat-containing domain"/>
    <property type="match status" value="2"/>
</dbReference>
<dbReference type="GO" id="GO:0005886">
    <property type="term" value="C:plasma membrane"/>
    <property type="evidence" value="ECO:0007669"/>
    <property type="project" value="UniProtKB-SubCell"/>
</dbReference>
<evidence type="ECO:0000256" key="3">
    <source>
        <dbReference type="SAM" id="Phobius"/>
    </source>
</evidence>
<dbReference type="SUPFAM" id="SSF48403">
    <property type="entry name" value="Ankyrin repeat"/>
    <property type="match status" value="1"/>
</dbReference>
<comment type="subcellular location">
    <subcellularLocation>
        <location evidence="1">Cell membrane</location>
        <topology evidence="1">Peripheral membrane protein</topology>
        <orientation evidence="1">Cytoplasmic side</orientation>
    </subcellularLocation>
</comment>
<dbReference type="PANTHER" id="PTHR24177">
    <property type="entry name" value="CASKIN"/>
    <property type="match status" value="1"/>
</dbReference>
<name>A0AAN9J0X3_CROPI</name>
<keyword evidence="3" id="KW-0472">Membrane</keyword>
<keyword evidence="3" id="KW-1133">Transmembrane helix</keyword>
<keyword evidence="2" id="KW-0040">ANK repeat</keyword>
<evidence type="ECO:0000256" key="2">
    <source>
        <dbReference type="PROSITE-ProRule" id="PRU00023"/>
    </source>
</evidence>
<feature type="transmembrane region" description="Helical" evidence="3">
    <location>
        <begin position="502"/>
        <end position="531"/>
    </location>
</feature>
<dbReference type="Pfam" id="PF12796">
    <property type="entry name" value="Ank_2"/>
    <property type="match status" value="1"/>
</dbReference>
<dbReference type="Pfam" id="PF13962">
    <property type="entry name" value="PGG"/>
    <property type="match status" value="1"/>
</dbReference>
<organism evidence="5 6">
    <name type="scientific">Crotalaria pallida</name>
    <name type="common">Smooth rattlebox</name>
    <name type="synonym">Crotalaria striata</name>
    <dbReference type="NCBI Taxonomy" id="3830"/>
    <lineage>
        <taxon>Eukaryota</taxon>
        <taxon>Viridiplantae</taxon>
        <taxon>Streptophyta</taxon>
        <taxon>Embryophyta</taxon>
        <taxon>Tracheophyta</taxon>
        <taxon>Spermatophyta</taxon>
        <taxon>Magnoliopsida</taxon>
        <taxon>eudicotyledons</taxon>
        <taxon>Gunneridae</taxon>
        <taxon>Pentapetalae</taxon>
        <taxon>rosids</taxon>
        <taxon>fabids</taxon>
        <taxon>Fabales</taxon>
        <taxon>Fabaceae</taxon>
        <taxon>Papilionoideae</taxon>
        <taxon>50 kb inversion clade</taxon>
        <taxon>genistoids sensu lato</taxon>
        <taxon>core genistoids</taxon>
        <taxon>Crotalarieae</taxon>
        <taxon>Crotalaria</taxon>
    </lineage>
</organism>
<dbReference type="Proteomes" id="UP001372338">
    <property type="component" value="Unassembled WGS sequence"/>
</dbReference>
<evidence type="ECO:0000256" key="1">
    <source>
        <dbReference type="ARBA" id="ARBA00004413"/>
    </source>
</evidence>
<protein>
    <recommendedName>
        <fullName evidence="4">PGG domain-containing protein</fullName>
    </recommendedName>
</protein>
<evidence type="ECO:0000259" key="4">
    <source>
        <dbReference type="Pfam" id="PF13962"/>
    </source>
</evidence>
<dbReference type="PROSITE" id="PS50088">
    <property type="entry name" value="ANK_REPEAT"/>
    <property type="match status" value="1"/>
</dbReference>
<dbReference type="SMART" id="SM00248">
    <property type="entry name" value="ANK"/>
    <property type="match status" value="4"/>
</dbReference>
<dbReference type="InterPro" id="IPR036770">
    <property type="entry name" value="Ankyrin_rpt-contain_sf"/>
</dbReference>
<feature type="transmembrane region" description="Helical" evidence="3">
    <location>
        <begin position="579"/>
        <end position="599"/>
    </location>
</feature>
<accession>A0AAN9J0X3</accession>
<sequence>MATIALVIQASFAGTFPVSKKMENAIIPNSTTPSSQAKVVQIASAQFGIELTTSSPASAQFRRPSLELIEDTSQFFNKCVPLYKIAALKGDWNAAKCMIDADNRLLKAAITKGWGTLLHAVAGTNHVHFVEELIKLLDPYDLELQDFNGNTAFCYAAASGNIQIAAMMINKNGCVPHIRGGEGMTPLYMAALQGRSDMAWYLYNRTTNIFEEEDWNTLFFICLENGLYDLALQMSQTKQRLAFIRNENNETGLHLLARKSSDFNCQRRWYLQNVISSSEKPTPILQLVQHLWSTLLDLHCAETEMRILISWPSQVIFDATEVGNFHFVAELMRSYPDLIWEVDHKNRSIIHIAVVHRHSSIFTLIHELSFIKDFIATFVDEEENNILHCAAKLAPSYRLNLISGAALQMTHELLWFEEVKKIMLQSQIEKKNSNGKTPYELFAQEHKELLTKAESWTKTTANNCILVSTVIAAGVFVATFNIPGGSNKNTGTPNYLQKSAFLIFAMSNATSLISSSASILIFLSILISSYAEDNYFKSLPFKLLFGLIAQFISITSMMIAFSASFFITYYHGLMWIPSFISVLAFLPVTLFAFLLFPLWSDIIYSSYFCLSLFRPSKHMLY</sequence>
<reference evidence="5 6" key="1">
    <citation type="submission" date="2024-01" db="EMBL/GenBank/DDBJ databases">
        <title>The genomes of 5 underutilized Papilionoideae crops provide insights into root nodulation and disease resistanc.</title>
        <authorList>
            <person name="Yuan L."/>
        </authorList>
    </citation>
    <scope>NUCLEOTIDE SEQUENCE [LARGE SCALE GENOMIC DNA]</scope>
    <source>
        <strain evidence="5">ZHUSHIDOU_FW_LH</strain>
        <tissue evidence="5">Leaf</tissue>
    </source>
</reference>
<keyword evidence="3" id="KW-0812">Transmembrane</keyword>
<dbReference type="InterPro" id="IPR002110">
    <property type="entry name" value="Ankyrin_rpt"/>
</dbReference>
<comment type="caution">
    <text evidence="5">The sequence shown here is derived from an EMBL/GenBank/DDBJ whole genome shotgun (WGS) entry which is preliminary data.</text>
</comment>
<evidence type="ECO:0000313" key="5">
    <source>
        <dbReference type="EMBL" id="KAK7290033.1"/>
    </source>
</evidence>
<feature type="repeat" description="ANK" evidence="2">
    <location>
        <begin position="182"/>
        <end position="214"/>
    </location>
</feature>
<dbReference type="PANTHER" id="PTHR24177:SF458">
    <property type="entry name" value="ANKYRIN REPEAT PLANT-LIKE PROTEIN"/>
    <property type="match status" value="1"/>
</dbReference>
<proteinExistence type="predicted"/>
<feature type="domain" description="PGG" evidence="4">
    <location>
        <begin position="455"/>
        <end position="567"/>
    </location>
</feature>
<keyword evidence="6" id="KW-1185">Reference proteome</keyword>
<gene>
    <name evidence="5" type="ORF">RIF29_04154</name>
</gene>
<evidence type="ECO:0000313" key="6">
    <source>
        <dbReference type="Proteomes" id="UP001372338"/>
    </source>
</evidence>
<feature type="transmembrane region" description="Helical" evidence="3">
    <location>
        <begin position="543"/>
        <end position="567"/>
    </location>
</feature>
<dbReference type="EMBL" id="JAYWIO010000001">
    <property type="protein sequence ID" value="KAK7290033.1"/>
    <property type="molecule type" value="Genomic_DNA"/>
</dbReference>